<dbReference type="InterPro" id="IPR015421">
    <property type="entry name" value="PyrdxlP-dep_Trfase_major"/>
</dbReference>
<dbReference type="GO" id="GO:0003962">
    <property type="term" value="F:cystathionine gamma-synthase activity"/>
    <property type="evidence" value="ECO:0007669"/>
    <property type="project" value="UniProtKB-EC"/>
</dbReference>
<comment type="cofactor">
    <cofactor evidence="1 3">
        <name>pyridoxal 5'-phosphate</name>
        <dbReference type="ChEBI" id="CHEBI:597326"/>
    </cofactor>
</comment>
<reference evidence="5 6" key="1">
    <citation type="submission" date="2023-07" db="EMBL/GenBank/DDBJ databases">
        <title>Genomic Encyclopedia of Type Strains, Phase IV (KMG-IV): sequencing the most valuable type-strain genomes for metagenomic binning, comparative biology and taxonomic classification.</title>
        <authorList>
            <person name="Goeker M."/>
        </authorList>
    </citation>
    <scope>NUCLEOTIDE SEQUENCE [LARGE SCALE GENOMIC DNA]</scope>
    <source>
        <strain evidence="5 6">DSM 9768</strain>
    </source>
</reference>
<evidence type="ECO:0000256" key="2">
    <source>
        <dbReference type="ARBA" id="ARBA00022898"/>
    </source>
</evidence>
<proteinExistence type="inferred from homology"/>
<dbReference type="SUPFAM" id="SSF53383">
    <property type="entry name" value="PLP-dependent transferases"/>
    <property type="match status" value="1"/>
</dbReference>
<dbReference type="EMBL" id="JAUSUG010000018">
    <property type="protein sequence ID" value="MDQ0256614.1"/>
    <property type="molecule type" value="Genomic_DNA"/>
</dbReference>
<dbReference type="InterPro" id="IPR015422">
    <property type="entry name" value="PyrdxlP-dep_Trfase_small"/>
</dbReference>
<evidence type="ECO:0000313" key="6">
    <source>
        <dbReference type="Proteomes" id="UP001230005"/>
    </source>
</evidence>
<evidence type="ECO:0000256" key="1">
    <source>
        <dbReference type="ARBA" id="ARBA00001933"/>
    </source>
</evidence>
<protein>
    <submittedName>
        <fullName evidence="5">Cystathionine gamma-synthase</fullName>
        <ecNumber evidence="5">2.5.1.48</ecNumber>
    </submittedName>
</protein>
<sequence length="404" mass="44831">MKESKEDVPARCTNENQHATTAPHHSTNSIETQLVQMGNRSEKTTGTVSAPIYLSSAYRHQGIGQSTGYDYTRTGNPTRQIVEEAITQLELGDQGFATSSGMAAIQTIFGLFKQGDEIIVSHDLYGGSYRLFQQILQHYGLVFHYADIRRPDQFEQLINENTKALFIETPTNPLMQEADLTTYGQIVRENDLILIVDNTFYTPILQQPIRHGAHIVIHSATKYLGGHNDVLAGLIVAKGEALCEKLAMLHNGIGAVLSPFDSWLLIRGMKTLSLRMKKHEENAKAIQQHLEQSPYVEDVLYPGRGGMISFRVKRESVINPFLQNLKLITFAESLGGVESFITFPATQTHADIPEEIRIANGVCNRLLRFSVGVEDHNDIIRDLEQALKAASSIQSEEGVGLSNG</sequence>
<evidence type="ECO:0000313" key="5">
    <source>
        <dbReference type="EMBL" id="MDQ0256614.1"/>
    </source>
</evidence>
<keyword evidence="6" id="KW-1185">Reference proteome</keyword>
<dbReference type="NCBIfam" id="NF006095">
    <property type="entry name" value="PRK08247.1"/>
    <property type="match status" value="1"/>
</dbReference>
<dbReference type="EC" id="2.5.1.48" evidence="5"/>
<comment type="similarity">
    <text evidence="3">Belongs to the trans-sulfuration enzymes family.</text>
</comment>
<dbReference type="InterPro" id="IPR000277">
    <property type="entry name" value="Cys/Met-Metab_PyrdxlP-dep_enz"/>
</dbReference>
<dbReference type="Pfam" id="PF01053">
    <property type="entry name" value="Cys_Met_Meta_PP"/>
    <property type="match status" value="1"/>
</dbReference>
<dbReference type="PANTHER" id="PTHR11808:SF90">
    <property type="entry name" value="CYSTATHIONINE GAMMA-SYNTHASE"/>
    <property type="match status" value="1"/>
</dbReference>
<dbReference type="Gene3D" id="3.90.1150.10">
    <property type="entry name" value="Aspartate Aminotransferase, domain 1"/>
    <property type="match status" value="1"/>
</dbReference>
<feature type="compositionally biased region" description="Polar residues" evidence="4">
    <location>
        <begin position="13"/>
        <end position="29"/>
    </location>
</feature>
<evidence type="ECO:0000256" key="4">
    <source>
        <dbReference type="SAM" id="MobiDB-lite"/>
    </source>
</evidence>
<name>A0ABU0A0G2_9BACI</name>
<gene>
    <name evidence="5" type="ORF">J2S74_004036</name>
</gene>
<dbReference type="Proteomes" id="UP001230005">
    <property type="component" value="Unassembled WGS sequence"/>
</dbReference>
<comment type="caution">
    <text evidence="5">The sequence shown here is derived from an EMBL/GenBank/DDBJ whole genome shotgun (WGS) entry which is preliminary data.</text>
</comment>
<dbReference type="PIRSF" id="PIRSF001434">
    <property type="entry name" value="CGS"/>
    <property type="match status" value="1"/>
</dbReference>
<keyword evidence="2 3" id="KW-0663">Pyridoxal phosphate</keyword>
<dbReference type="PANTHER" id="PTHR11808">
    <property type="entry name" value="TRANS-SULFURATION ENZYME FAMILY MEMBER"/>
    <property type="match status" value="1"/>
</dbReference>
<keyword evidence="5" id="KW-0808">Transferase</keyword>
<accession>A0ABU0A0G2</accession>
<dbReference type="CDD" id="cd00614">
    <property type="entry name" value="CGS_like"/>
    <property type="match status" value="1"/>
</dbReference>
<organism evidence="5 6">
    <name type="scientific">Evansella vedderi</name>
    <dbReference type="NCBI Taxonomy" id="38282"/>
    <lineage>
        <taxon>Bacteria</taxon>
        <taxon>Bacillati</taxon>
        <taxon>Bacillota</taxon>
        <taxon>Bacilli</taxon>
        <taxon>Bacillales</taxon>
        <taxon>Bacillaceae</taxon>
        <taxon>Evansella</taxon>
    </lineage>
</organism>
<evidence type="ECO:0000256" key="3">
    <source>
        <dbReference type="RuleBase" id="RU362118"/>
    </source>
</evidence>
<dbReference type="Gene3D" id="3.40.640.10">
    <property type="entry name" value="Type I PLP-dependent aspartate aminotransferase-like (Major domain)"/>
    <property type="match status" value="1"/>
</dbReference>
<dbReference type="InterPro" id="IPR015424">
    <property type="entry name" value="PyrdxlP-dep_Trfase"/>
</dbReference>
<feature type="region of interest" description="Disordered" evidence="4">
    <location>
        <begin position="1"/>
        <end position="29"/>
    </location>
</feature>